<evidence type="ECO:0000313" key="2">
    <source>
        <dbReference type="Proteomes" id="UP000015103"/>
    </source>
</evidence>
<reference evidence="1" key="1">
    <citation type="submission" date="2022-10" db="UniProtKB">
        <authorList>
            <consortium name="EnsemblMetazoa"/>
        </authorList>
    </citation>
    <scope>IDENTIFICATION</scope>
</reference>
<dbReference type="Proteomes" id="UP000015103">
    <property type="component" value="Unassembled WGS sequence"/>
</dbReference>
<dbReference type="EMBL" id="ACPB03000428">
    <property type="status" value="NOT_ANNOTATED_CDS"/>
    <property type="molecule type" value="Genomic_DNA"/>
</dbReference>
<name>A0A905R0W5_RHOPR</name>
<organism evidence="1 2">
    <name type="scientific">Rhodnius prolixus</name>
    <name type="common">Triatomid bug</name>
    <dbReference type="NCBI Taxonomy" id="13249"/>
    <lineage>
        <taxon>Eukaryota</taxon>
        <taxon>Metazoa</taxon>
        <taxon>Ecdysozoa</taxon>
        <taxon>Arthropoda</taxon>
        <taxon>Hexapoda</taxon>
        <taxon>Insecta</taxon>
        <taxon>Pterygota</taxon>
        <taxon>Neoptera</taxon>
        <taxon>Paraneoptera</taxon>
        <taxon>Hemiptera</taxon>
        <taxon>Heteroptera</taxon>
        <taxon>Panheteroptera</taxon>
        <taxon>Cimicomorpha</taxon>
        <taxon>Reduviidae</taxon>
        <taxon>Triatominae</taxon>
        <taxon>Rhodnius</taxon>
    </lineage>
</organism>
<accession>A0A905R0W5</accession>
<sequence>MLEKAGLDFVDILLVNSDSRPFAEISFIDLASREKALTLDKTLSHLGQKIKIKPI</sequence>
<keyword evidence="2" id="KW-1185">Reference proteome</keyword>
<proteinExistence type="predicted"/>
<dbReference type="EnsemblMetazoa" id="RPRC017823-RA">
    <property type="protein sequence ID" value="RPRC017823-PA"/>
    <property type="gene ID" value="RPRC017823"/>
</dbReference>
<protein>
    <submittedName>
        <fullName evidence="1">RRM domain-containing protein</fullName>
    </submittedName>
</protein>
<evidence type="ECO:0000313" key="1">
    <source>
        <dbReference type="EnsemblMetazoa" id="RPRC017823-PA"/>
    </source>
</evidence>
<dbReference type="AlphaFoldDB" id="A0A905R0W5"/>